<evidence type="ECO:0000256" key="1">
    <source>
        <dbReference type="SAM" id="Phobius"/>
    </source>
</evidence>
<dbReference type="Pfam" id="PF06030">
    <property type="entry name" value="WxLIP_PGBD"/>
    <property type="match status" value="1"/>
</dbReference>
<evidence type="ECO:0000313" key="5">
    <source>
        <dbReference type="EMBL" id="TFZ41550.1"/>
    </source>
</evidence>
<dbReference type="Pfam" id="PF11797">
    <property type="entry name" value="WxLIP_HBD"/>
    <property type="match status" value="1"/>
</dbReference>
<dbReference type="EMBL" id="CP038865">
    <property type="protein sequence ID" value="QCA29430.1"/>
    <property type="molecule type" value="Genomic_DNA"/>
</dbReference>
<dbReference type="EMBL" id="SRHU01000019">
    <property type="protein sequence ID" value="TFZ41550.1"/>
    <property type="molecule type" value="Genomic_DNA"/>
</dbReference>
<dbReference type="Proteomes" id="UP000296883">
    <property type="component" value="Chromosome"/>
</dbReference>
<reference evidence="4 6" key="2">
    <citation type="journal article" date="2020" name="Int. J. Syst. Evol. Microbiol.">
        <title>Vagococcus xieshaowenii sp. nov., isolated from snow finch (Montifringilla taczanowskii) cloacal content.</title>
        <authorList>
            <person name="Ge Y."/>
            <person name="Yang J."/>
            <person name="Lai X.H."/>
            <person name="Zhang G."/>
            <person name="Jin D."/>
            <person name="Lu S."/>
            <person name="Wang B."/>
            <person name="Huang Y."/>
            <person name="Huang Y."/>
            <person name="Ren Z."/>
            <person name="Zhang X."/>
            <person name="Xu J."/>
        </authorList>
    </citation>
    <scope>NUCLEOTIDE SEQUENCE [LARGE SCALE GENOMIC DNA]</scope>
    <source>
        <strain evidence="6">personal::cf-49</strain>
        <strain evidence="4">Personal::cf-49</strain>
    </source>
</reference>
<dbReference type="RefSeq" id="WP_135254343.1">
    <property type="nucleotide sequence ID" value="NZ_CP038865.1"/>
</dbReference>
<proteinExistence type="predicted"/>
<dbReference type="InterPro" id="IPR010317">
    <property type="entry name" value="WxLIP_PGBD"/>
</dbReference>
<feature type="transmembrane region" description="Helical" evidence="1">
    <location>
        <begin position="319"/>
        <end position="336"/>
    </location>
</feature>
<name>A0AAJ5EFR6_9ENTE</name>
<organism evidence="5 7">
    <name type="scientific">Vagococcus xieshaowenii</name>
    <dbReference type="NCBI Taxonomy" id="2562451"/>
    <lineage>
        <taxon>Bacteria</taxon>
        <taxon>Bacillati</taxon>
        <taxon>Bacillota</taxon>
        <taxon>Bacilli</taxon>
        <taxon>Lactobacillales</taxon>
        <taxon>Enterococcaceae</taxon>
        <taxon>Vagococcus</taxon>
    </lineage>
</organism>
<dbReference type="AlphaFoldDB" id="A0AAJ5EFR6"/>
<keyword evidence="1" id="KW-0472">Membrane</keyword>
<feature type="domain" description="WxL Interacting Protein host binding" evidence="3">
    <location>
        <begin position="174"/>
        <end position="307"/>
    </location>
</feature>
<feature type="transmembrane region" description="Helical" evidence="1">
    <location>
        <begin position="12"/>
        <end position="30"/>
    </location>
</feature>
<evidence type="ECO:0000313" key="4">
    <source>
        <dbReference type="EMBL" id="QCA29430.1"/>
    </source>
</evidence>
<sequence>MEKMLIINRYNLTINLAKYVWIISSFILMYCFIGENKVCAEGISNYTVQLLLPNHQNKEVTSYFDMCLQPNESDKIGIEINNQENHAQHFQIAFTNATTNDNGIVDYTKKNVELVGDASIDFLQTVDKENYQLEVASNSKKVMWFNVHMPNKQVAGIILGGVQVSNVNHDTQKQVLNHEVQYTAAIKLSQNNEPIVPKLKALSAKVDTIDDHQVVKMTIQNLTPVLLRKAEIRSRFYKEGDKTPLIDERKKGLSIAPNSEFNLFSPIVEAVKPGDYRYDIVIKNALGEWHLSKKVTITHAKAQEINKDYPRTPQSNEKLLIAAITCLSIILLLLVIKMMKVVKDR</sequence>
<protein>
    <submittedName>
        <fullName evidence="5">DUF916 and DUF3324 domain-containing protein</fullName>
    </submittedName>
</protein>
<evidence type="ECO:0000313" key="6">
    <source>
        <dbReference type="Proteomes" id="UP000296883"/>
    </source>
</evidence>
<accession>A0AAJ5EFR6</accession>
<dbReference type="Proteomes" id="UP000297725">
    <property type="component" value="Unassembled WGS sequence"/>
</dbReference>
<gene>
    <name evidence="5" type="ORF">E4031_04990</name>
    <name evidence="4" type="ORF">E4Z98_08915</name>
</gene>
<reference evidence="5 7" key="1">
    <citation type="submission" date="2019-03" db="EMBL/GenBank/DDBJ databases">
        <title>Vagococcus sp. was isolated fron gut of Carduelis flavirostris.</title>
        <authorList>
            <person name="Ge Y."/>
        </authorList>
    </citation>
    <scope>NUCLEOTIDE SEQUENCE [LARGE SCALE GENOMIC DNA]</scope>
    <source>
        <strain evidence="5 7">CF-210</strain>
    </source>
</reference>
<keyword evidence="6" id="KW-1185">Reference proteome</keyword>
<feature type="domain" description="WxL Interacting Protein peptidoglycan binding" evidence="2">
    <location>
        <begin position="46"/>
        <end position="165"/>
    </location>
</feature>
<keyword evidence="1" id="KW-1133">Transmembrane helix</keyword>
<evidence type="ECO:0000259" key="2">
    <source>
        <dbReference type="Pfam" id="PF06030"/>
    </source>
</evidence>
<dbReference type="InterPro" id="IPR021759">
    <property type="entry name" value="WxLIP_HBD"/>
</dbReference>
<evidence type="ECO:0000259" key="3">
    <source>
        <dbReference type="Pfam" id="PF11797"/>
    </source>
</evidence>
<evidence type="ECO:0000313" key="7">
    <source>
        <dbReference type="Proteomes" id="UP000297725"/>
    </source>
</evidence>
<keyword evidence="1" id="KW-0812">Transmembrane</keyword>